<dbReference type="AlphaFoldDB" id="X1SPJ6"/>
<accession>X1SPJ6</accession>
<reference evidence="1" key="1">
    <citation type="journal article" date="2014" name="Front. Microbiol.">
        <title>High frequency of phylogenetically diverse reductive dehalogenase-homologous genes in deep subseafloor sedimentary metagenomes.</title>
        <authorList>
            <person name="Kawai M."/>
            <person name="Futagami T."/>
            <person name="Toyoda A."/>
            <person name="Takaki Y."/>
            <person name="Nishi S."/>
            <person name="Hori S."/>
            <person name="Arai W."/>
            <person name="Tsubouchi T."/>
            <person name="Morono Y."/>
            <person name="Uchiyama I."/>
            <person name="Ito T."/>
            <person name="Fujiyama A."/>
            <person name="Inagaki F."/>
            <person name="Takami H."/>
        </authorList>
    </citation>
    <scope>NUCLEOTIDE SEQUENCE</scope>
    <source>
        <strain evidence="1">Expedition CK06-06</strain>
    </source>
</reference>
<protein>
    <submittedName>
        <fullName evidence="1">Uncharacterized protein</fullName>
    </submittedName>
</protein>
<proteinExistence type="predicted"/>
<organism evidence="1">
    <name type="scientific">marine sediment metagenome</name>
    <dbReference type="NCBI Taxonomy" id="412755"/>
    <lineage>
        <taxon>unclassified sequences</taxon>
        <taxon>metagenomes</taxon>
        <taxon>ecological metagenomes</taxon>
    </lineage>
</organism>
<dbReference type="EMBL" id="BARW01000086">
    <property type="protein sequence ID" value="GAI69749.1"/>
    <property type="molecule type" value="Genomic_DNA"/>
</dbReference>
<comment type="caution">
    <text evidence="1">The sequence shown here is derived from an EMBL/GenBank/DDBJ whole genome shotgun (WGS) entry which is preliminary data.</text>
</comment>
<gene>
    <name evidence="1" type="ORF">S12H4_00631</name>
</gene>
<sequence>MPETNDNNYRKIVRNFKGRMEFMNKTPTKDAVKIFFEICDLGINNYIRIEKERFPNKPIKEIVLEMHKFHEKIKTRGRKNRWK</sequence>
<name>X1SPJ6_9ZZZZ</name>
<evidence type="ECO:0000313" key="1">
    <source>
        <dbReference type="EMBL" id="GAI69749.1"/>
    </source>
</evidence>